<keyword evidence="1" id="KW-0812">Transmembrane</keyword>
<gene>
    <name evidence="2" type="ORF">UR70_C0014G0013</name>
</gene>
<evidence type="ECO:0000256" key="1">
    <source>
        <dbReference type="SAM" id="Phobius"/>
    </source>
</evidence>
<accession>A0A0G0BRN1</accession>
<dbReference type="Proteomes" id="UP000034923">
    <property type="component" value="Unassembled WGS sequence"/>
</dbReference>
<keyword evidence="1" id="KW-0472">Membrane</keyword>
<reference evidence="2 3" key="1">
    <citation type="journal article" date="2015" name="Nature">
        <title>rRNA introns, odd ribosomes, and small enigmatic genomes across a large radiation of phyla.</title>
        <authorList>
            <person name="Brown C.T."/>
            <person name="Hug L.A."/>
            <person name="Thomas B.C."/>
            <person name="Sharon I."/>
            <person name="Castelle C.J."/>
            <person name="Singh A."/>
            <person name="Wilkins M.J."/>
            <person name="Williams K.H."/>
            <person name="Banfield J.F."/>
        </authorList>
    </citation>
    <scope>NUCLEOTIDE SEQUENCE [LARGE SCALE GENOMIC DNA]</scope>
</reference>
<proteinExistence type="predicted"/>
<sequence>MKSETRQCQNYKQLHYQKVKYELKKIGIILFLIFSLLPIQKIFAQDSNTGFVSGNIWYSQDPFEEEDKIKIYTFIFNPDSRELSGTVIFFDKTVLLGKKEFTLPAKTANDISIDWTVTVGDHTIFAKIENAKFLVSKGKYEEVYLAENETEKNSRTVSKKIISKENPEVNSETNTGTTVSDIKKIIEEKTPNFIAEPIVSTVSTLEEFRINTNIASDNKKEEIKSEIKILDAKKTTSKENTKTNPLLKPLKYVEVFLLTIFSLILNNKILFYGFLIVIVFFILRFIWKKIF</sequence>
<dbReference type="AlphaFoldDB" id="A0A0G0BRN1"/>
<evidence type="ECO:0000313" key="2">
    <source>
        <dbReference type="EMBL" id="KKP72058.1"/>
    </source>
</evidence>
<comment type="caution">
    <text evidence="2">The sequence shown here is derived from an EMBL/GenBank/DDBJ whole genome shotgun (WGS) entry which is preliminary data.</text>
</comment>
<protein>
    <submittedName>
        <fullName evidence="2">Uncharacterized protein</fullName>
    </submittedName>
</protein>
<keyword evidence="1" id="KW-1133">Transmembrane helix</keyword>
<feature type="transmembrane region" description="Helical" evidence="1">
    <location>
        <begin position="269"/>
        <end position="287"/>
    </location>
</feature>
<organism evidence="2 3">
    <name type="scientific">Candidatus Nomurabacteria bacterium GW2011_GWB1_35_20</name>
    <dbReference type="NCBI Taxonomy" id="1618740"/>
    <lineage>
        <taxon>Bacteria</taxon>
        <taxon>Candidatus Nomuraibacteriota</taxon>
    </lineage>
</organism>
<evidence type="ECO:0000313" key="3">
    <source>
        <dbReference type="Proteomes" id="UP000034923"/>
    </source>
</evidence>
<name>A0A0G0BRN1_9BACT</name>
<dbReference type="EMBL" id="LBQE01000014">
    <property type="protein sequence ID" value="KKP72058.1"/>
    <property type="molecule type" value="Genomic_DNA"/>
</dbReference>
<feature type="transmembrane region" description="Helical" evidence="1">
    <location>
        <begin position="21"/>
        <end position="39"/>
    </location>
</feature>